<evidence type="ECO:0000256" key="1">
    <source>
        <dbReference type="SAM" id="MobiDB-lite"/>
    </source>
</evidence>
<keyword evidence="5" id="KW-1185">Reference proteome</keyword>
<evidence type="ECO:0000259" key="3">
    <source>
        <dbReference type="Pfam" id="PF18142"/>
    </source>
</evidence>
<feature type="compositionally biased region" description="Low complexity" evidence="1">
    <location>
        <begin position="25"/>
        <end position="42"/>
    </location>
</feature>
<reference evidence="4 5" key="1">
    <citation type="journal article" date="2018" name="Evol. Lett.">
        <title>Horizontal gene cluster transfer increased hallucinogenic mushroom diversity.</title>
        <authorList>
            <person name="Reynolds H.T."/>
            <person name="Vijayakumar V."/>
            <person name="Gluck-Thaler E."/>
            <person name="Korotkin H.B."/>
            <person name="Matheny P.B."/>
            <person name="Slot J.C."/>
        </authorList>
    </citation>
    <scope>NUCLEOTIDE SEQUENCE [LARGE SCALE GENOMIC DNA]</scope>
    <source>
        <strain evidence="4 5">2629</strain>
    </source>
</reference>
<feature type="region of interest" description="Disordered" evidence="1">
    <location>
        <begin position="1"/>
        <end position="143"/>
    </location>
</feature>
<feature type="compositionally biased region" description="Low complexity" evidence="1">
    <location>
        <begin position="57"/>
        <end position="68"/>
    </location>
</feature>
<dbReference type="AlphaFoldDB" id="A0A409YA03"/>
<dbReference type="InterPro" id="IPR041622">
    <property type="entry name" value="SLATT_fungi"/>
</dbReference>
<evidence type="ECO:0000256" key="2">
    <source>
        <dbReference type="SAM" id="Phobius"/>
    </source>
</evidence>
<keyword evidence="2" id="KW-1133">Transmembrane helix</keyword>
<feature type="compositionally biased region" description="Polar residues" evidence="1">
    <location>
        <begin position="115"/>
        <end position="126"/>
    </location>
</feature>
<protein>
    <recommendedName>
        <fullName evidence="3">SMODS and SLOG-associating 2TM effector domain-containing protein</fullName>
    </recommendedName>
</protein>
<gene>
    <name evidence="4" type="ORF">CVT24_009623</name>
</gene>
<dbReference type="NCBIfam" id="NF033635">
    <property type="entry name" value="SLATT_fungal"/>
    <property type="match status" value="1"/>
</dbReference>
<feature type="compositionally biased region" description="Polar residues" evidence="1">
    <location>
        <begin position="1"/>
        <end position="19"/>
    </location>
</feature>
<name>A0A409YA03_9AGAR</name>
<dbReference type="OrthoDB" id="3245801at2759"/>
<evidence type="ECO:0000313" key="5">
    <source>
        <dbReference type="Proteomes" id="UP000284842"/>
    </source>
</evidence>
<feature type="transmembrane region" description="Helical" evidence="2">
    <location>
        <begin position="224"/>
        <end position="243"/>
    </location>
</feature>
<proteinExistence type="predicted"/>
<feature type="domain" description="SMODS and SLOG-associating 2TM effector" evidence="3">
    <location>
        <begin position="180"/>
        <end position="300"/>
    </location>
</feature>
<organism evidence="4 5">
    <name type="scientific">Panaeolus cyanescens</name>
    <dbReference type="NCBI Taxonomy" id="181874"/>
    <lineage>
        <taxon>Eukaryota</taxon>
        <taxon>Fungi</taxon>
        <taxon>Dikarya</taxon>
        <taxon>Basidiomycota</taxon>
        <taxon>Agaricomycotina</taxon>
        <taxon>Agaricomycetes</taxon>
        <taxon>Agaricomycetidae</taxon>
        <taxon>Agaricales</taxon>
        <taxon>Agaricineae</taxon>
        <taxon>Galeropsidaceae</taxon>
        <taxon>Panaeolus</taxon>
    </lineage>
</organism>
<evidence type="ECO:0000313" key="4">
    <source>
        <dbReference type="EMBL" id="PPQ99829.1"/>
    </source>
</evidence>
<dbReference type="Pfam" id="PF18142">
    <property type="entry name" value="SLATT_fungal"/>
    <property type="match status" value="1"/>
</dbReference>
<dbReference type="InParanoid" id="A0A409YA03"/>
<feature type="compositionally biased region" description="Basic and acidic residues" evidence="1">
    <location>
        <begin position="69"/>
        <end position="79"/>
    </location>
</feature>
<keyword evidence="2" id="KW-0472">Membrane</keyword>
<dbReference type="STRING" id="181874.A0A409YA03"/>
<dbReference type="Proteomes" id="UP000284842">
    <property type="component" value="Unassembled WGS sequence"/>
</dbReference>
<keyword evidence="2" id="KW-0812">Transmembrane</keyword>
<sequence length="303" mass="33409">MDRNLTATNDDPWQAQGSRTEPESSHLQSQSQAPSPLPSRRATPTPILITSLESKRTSTPQPFQQSSQLHEKEPEKEQRYQTPEESPVGAGPTPPPKTINVTSIEPSLLEPMVSTRRQTMSSQQAEETAPLRVLDRTRSRSKDASMALRPGVDWIVPVGDAPLVREKTVGERLEPTLATAREQRDQYAFKAKLTGWSLNFAIGLQVLLGALTTGLSAVVTGRQVAILTTVLGGFSTLVASYLARARGSNEPELSITRVKDLEQFIRECEAFRMDYGHLSGNGHDDDLIRIRERFEELLGNANG</sequence>
<feature type="transmembrane region" description="Helical" evidence="2">
    <location>
        <begin position="196"/>
        <end position="218"/>
    </location>
</feature>
<dbReference type="EMBL" id="NHTK01001344">
    <property type="protein sequence ID" value="PPQ99829.1"/>
    <property type="molecule type" value="Genomic_DNA"/>
</dbReference>
<comment type="caution">
    <text evidence="4">The sequence shown here is derived from an EMBL/GenBank/DDBJ whole genome shotgun (WGS) entry which is preliminary data.</text>
</comment>
<accession>A0A409YA03</accession>
<feature type="compositionally biased region" description="Basic and acidic residues" evidence="1">
    <location>
        <begin position="133"/>
        <end position="143"/>
    </location>
</feature>